<evidence type="ECO:0000259" key="7">
    <source>
        <dbReference type="Pfam" id="PF06271"/>
    </source>
</evidence>
<dbReference type="Proteomes" id="UP001259659">
    <property type="component" value="Unassembled WGS sequence"/>
</dbReference>
<sequence>MEKHPESTLEKRAGLGKRFVARILDWLLISTPFTIIYALVQAVLQGSDTAWVAVAYLFFGLSFRVVYCLYHTIMEATYGYTLGKLALGIVVAGKDGAEIGWGQSIARNLLRFLGVWVFPFSAILAVILIAVSDDKQRLGDMVGSTVVVKQA</sequence>
<dbReference type="InterPro" id="IPR010432">
    <property type="entry name" value="RDD"/>
</dbReference>
<evidence type="ECO:0000313" key="9">
    <source>
        <dbReference type="Proteomes" id="UP001259659"/>
    </source>
</evidence>
<dbReference type="RefSeq" id="WP_310920856.1">
    <property type="nucleotide sequence ID" value="NZ_JAMQON010000005.1"/>
</dbReference>
<evidence type="ECO:0000256" key="1">
    <source>
        <dbReference type="ARBA" id="ARBA00004651"/>
    </source>
</evidence>
<keyword evidence="4 6" id="KW-1133">Transmembrane helix</keyword>
<evidence type="ECO:0000256" key="3">
    <source>
        <dbReference type="ARBA" id="ARBA00022692"/>
    </source>
</evidence>
<keyword evidence="2" id="KW-1003">Cell membrane</keyword>
<protein>
    <submittedName>
        <fullName evidence="8">RDD family protein</fullName>
    </submittedName>
</protein>
<feature type="transmembrane region" description="Helical" evidence="6">
    <location>
        <begin position="50"/>
        <end position="70"/>
    </location>
</feature>
<feature type="transmembrane region" description="Helical" evidence="6">
    <location>
        <begin position="20"/>
        <end position="44"/>
    </location>
</feature>
<keyword evidence="9" id="KW-1185">Reference proteome</keyword>
<gene>
    <name evidence="8" type="ORF">NDI56_16825</name>
</gene>
<evidence type="ECO:0000256" key="5">
    <source>
        <dbReference type="ARBA" id="ARBA00023136"/>
    </source>
</evidence>
<evidence type="ECO:0000313" key="8">
    <source>
        <dbReference type="EMBL" id="MDS0261064.1"/>
    </source>
</evidence>
<dbReference type="PANTHER" id="PTHR36115:SF4">
    <property type="entry name" value="MEMBRANE PROTEIN"/>
    <property type="match status" value="1"/>
</dbReference>
<dbReference type="InterPro" id="IPR051791">
    <property type="entry name" value="Pra-immunoreactive"/>
</dbReference>
<reference evidence="8 9" key="1">
    <citation type="submission" date="2022-06" db="EMBL/GenBank/DDBJ databases">
        <title>Haloarcula sp. a new haloarchaeum isolate from saline soil.</title>
        <authorList>
            <person name="Strakova D."/>
            <person name="Galisteo C."/>
            <person name="Sanchez-Porro C."/>
            <person name="Ventosa A."/>
        </authorList>
    </citation>
    <scope>NUCLEOTIDE SEQUENCE [LARGE SCALE GENOMIC DNA]</scope>
    <source>
        <strain evidence="8 9">S1CR25-12</strain>
    </source>
</reference>
<keyword evidence="5 6" id="KW-0472">Membrane</keyword>
<dbReference type="PANTHER" id="PTHR36115">
    <property type="entry name" value="PROLINE-RICH ANTIGEN HOMOLOG-RELATED"/>
    <property type="match status" value="1"/>
</dbReference>
<accession>A0ABU2FFP3</accession>
<proteinExistence type="predicted"/>
<name>A0ABU2FFP3_9EURY</name>
<feature type="domain" description="RDD" evidence="7">
    <location>
        <begin position="12"/>
        <end position="142"/>
    </location>
</feature>
<keyword evidence="3 6" id="KW-0812">Transmembrane</keyword>
<dbReference type="EMBL" id="JAMQON010000005">
    <property type="protein sequence ID" value="MDS0261064.1"/>
    <property type="molecule type" value="Genomic_DNA"/>
</dbReference>
<dbReference type="Pfam" id="PF06271">
    <property type="entry name" value="RDD"/>
    <property type="match status" value="1"/>
</dbReference>
<organism evidence="8 9">
    <name type="scientific">Haloarcula saliterrae</name>
    <dbReference type="NCBI Taxonomy" id="2950534"/>
    <lineage>
        <taxon>Archaea</taxon>
        <taxon>Methanobacteriati</taxon>
        <taxon>Methanobacteriota</taxon>
        <taxon>Stenosarchaea group</taxon>
        <taxon>Halobacteria</taxon>
        <taxon>Halobacteriales</taxon>
        <taxon>Haloarculaceae</taxon>
        <taxon>Haloarcula</taxon>
    </lineage>
</organism>
<comment type="subcellular location">
    <subcellularLocation>
        <location evidence="1">Cell membrane</location>
        <topology evidence="1">Multi-pass membrane protein</topology>
    </subcellularLocation>
</comment>
<evidence type="ECO:0000256" key="4">
    <source>
        <dbReference type="ARBA" id="ARBA00022989"/>
    </source>
</evidence>
<evidence type="ECO:0000256" key="2">
    <source>
        <dbReference type="ARBA" id="ARBA00022475"/>
    </source>
</evidence>
<comment type="caution">
    <text evidence="8">The sequence shown here is derived from an EMBL/GenBank/DDBJ whole genome shotgun (WGS) entry which is preliminary data.</text>
</comment>
<evidence type="ECO:0000256" key="6">
    <source>
        <dbReference type="SAM" id="Phobius"/>
    </source>
</evidence>
<feature type="transmembrane region" description="Helical" evidence="6">
    <location>
        <begin position="113"/>
        <end position="131"/>
    </location>
</feature>